<dbReference type="PANTHER" id="PTHR30204:SF85">
    <property type="entry name" value="MULTIDRUG-EFFLUX TRANSPORTER 2 REGULATOR"/>
    <property type="match status" value="1"/>
</dbReference>
<keyword evidence="1" id="KW-0238">DNA-binding</keyword>
<dbReference type="Pfam" id="PF13411">
    <property type="entry name" value="MerR_1"/>
    <property type="match status" value="1"/>
</dbReference>
<dbReference type="AlphaFoldDB" id="A0A642A6M1"/>
<dbReference type="Gene3D" id="1.10.1660.10">
    <property type="match status" value="1"/>
</dbReference>
<sequence length="276" mass="32827">MKKPIDNYFTTGELAKLCKIPRKTLLYYDSLGLITPEVIEENGYRYYKRTQLFALELILTMRKLDIPLAEIKTYLSNKSYTNYRNIMSDREIFLEKLLKKIIKTKNELHHSLLILNQLENIKFNDVLTVRTDNEFLYLSKPVSPKMNFKDRTKISASLFINLAEHIPLNNHTFGYVVDKNSLLDQKKPRHIKYYFCPVFTKTDYPKCSIKSKGTYLTLYFKGIYMNNYDKYINTLSEYCKHNMLVPISDIYITSIKNFWLTDEISEYIYKIEVQIK</sequence>
<proteinExistence type="predicted"/>
<dbReference type="PANTHER" id="PTHR30204">
    <property type="entry name" value="REDOX-CYCLING DRUG-SENSING TRANSCRIPTIONAL ACTIVATOR SOXR"/>
    <property type="match status" value="1"/>
</dbReference>
<dbReference type="SMART" id="SM00422">
    <property type="entry name" value="HTH_MERR"/>
    <property type="match status" value="1"/>
</dbReference>
<dbReference type="InterPro" id="IPR000551">
    <property type="entry name" value="MerR-type_HTH_dom"/>
</dbReference>
<name>A0A642A6M1_BACOV</name>
<organism evidence="3">
    <name type="scientific">Bacteroides ovatus</name>
    <dbReference type="NCBI Taxonomy" id="28116"/>
    <lineage>
        <taxon>Bacteria</taxon>
        <taxon>Pseudomonadati</taxon>
        <taxon>Bacteroidota</taxon>
        <taxon>Bacteroidia</taxon>
        <taxon>Bacteroidales</taxon>
        <taxon>Bacteroidaceae</taxon>
        <taxon>Bacteroides</taxon>
    </lineage>
</organism>
<dbReference type="InterPro" id="IPR011256">
    <property type="entry name" value="Reg_factor_effector_dom_sf"/>
</dbReference>
<accession>A0A642A6M1</accession>
<gene>
    <name evidence="3" type="ORF">F3B65_27275</name>
</gene>
<feature type="domain" description="HTH merR-type" evidence="2">
    <location>
        <begin position="8"/>
        <end position="77"/>
    </location>
</feature>
<dbReference type="EMBL" id="VWGG01000102">
    <property type="protein sequence ID" value="KAA4560237.1"/>
    <property type="molecule type" value="Genomic_DNA"/>
</dbReference>
<evidence type="ECO:0000313" key="3">
    <source>
        <dbReference type="EMBL" id="KAA4560237.1"/>
    </source>
</evidence>
<protein>
    <submittedName>
        <fullName evidence="3">MerR family transcriptional regulator</fullName>
    </submittedName>
</protein>
<dbReference type="GO" id="GO:0003700">
    <property type="term" value="F:DNA-binding transcription factor activity"/>
    <property type="evidence" value="ECO:0007669"/>
    <property type="project" value="InterPro"/>
</dbReference>
<reference evidence="3" key="1">
    <citation type="journal article" date="2019" name="Nat. Med.">
        <title>A library of human gut bacterial isolates paired with longitudinal multiomics data enables mechanistic microbiome research.</title>
        <authorList>
            <person name="Poyet M."/>
            <person name="Groussin M."/>
            <person name="Gibbons S.M."/>
            <person name="Avila-Pacheco J."/>
            <person name="Jiang X."/>
            <person name="Kearney S.M."/>
            <person name="Perrotta A.R."/>
            <person name="Berdy B."/>
            <person name="Zhao S."/>
            <person name="Lieberman T.D."/>
            <person name="Swanson P.K."/>
            <person name="Smith M."/>
            <person name="Roesemann S."/>
            <person name="Alexander J.E."/>
            <person name="Rich S.A."/>
            <person name="Livny J."/>
            <person name="Vlamakis H."/>
            <person name="Clish C."/>
            <person name="Bullock K."/>
            <person name="Deik A."/>
            <person name="Scott J."/>
            <person name="Pierce K.A."/>
            <person name="Xavier R.J."/>
            <person name="Alm E.J."/>
        </authorList>
    </citation>
    <scope>NUCLEOTIDE SEQUENCE</scope>
    <source>
        <strain evidence="3">BIOML-A32</strain>
    </source>
</reference>
<dbReference type="SUPFAM" id="SSF46955">
    <property type="entry name" value="Putative DNA-binding domain"/>
    <property type="match status" value="1"/>
</dbReference>
<comment type="caution">
    <text evidence="3">The sequence shown here is derived from an EMBL/GenBank/DDBJ whole genome shotgun (WGS) entry which is preliminary data.</text>
</comment>
<dbReference type="GO" id="GO:0003677">
    <property type="term" value="F:DNA binding"/>
    <property type="evidence" value="ECO:0007669"/>
    <property type="project" value="UniProtKB-KW"/>
</dbReference>
<dbReference type="Gene3D" id="3.20.80.10">
    <property type="entry name" value="Regulatory factor, effector binding domain"/>
    <property type="match status" value="1"/>
</dbReference>
<dbReference type="InterPro" id="IPR009061">
    <property type="entry name" value="DNA-bd_dom_put_sf"/>
</dbReference>
<dbReference type="PROSITE" id="PS50937">
    <property type="entry name" value="HTH_MERR_2"/>
    <property type="match status" value="1"/>
</dbReference>
<dbReference type="InterPro" id="IPR047057">
    <property type="entry name" value="MerR_fam"/>
</dbReference>
<evidence type="ECO:0000256" key="1">
    <source>
        <dbReference type="ARBA" id="ARBA00023125"/>
    </source>
</evidence>
<evidence type="ECO:0000259" key="2">
    <source>
        <dbReference type="PROSITE" id="PS50937"/>
    </source>
</evidence>